<keyword evidence="1" id="KW-0472">Membrane</keyword>
<gene>
    <name evidence="2" type="ORF">EmuJ_000343600</name>
</gene>
<sequence length="122" mass="14245">MCFCASARPHLSCFSLLSPIFFIPSSSTPFLSRFHLVFLVSSANLFIFLPSYYFFPTSQSQLPPLHLCYDSSNCFLSFWQKIRRVKIFSSCSVAMHQVQNLRWKTHEDMESFVWNKITLKVT</sequence>
<organism evidence="2 3">
    <name type="scientific">Echinococcus multilocularis</name>
    <name type="common">Fox tapeworm</name>
    <dbReference type="NCBI Taxonomy" id="6211"/>
    <lineage>
        <taxon>Eukaryota</taxon>
        <taxon>Metazoa</taxon>
        <taxon>Spiralia</taxon>
        <taxon>Lophotrochozoa</taxon>
        <taxon>Platyhelminthes</taxon>
        <taxon>Cestoda</taxon>
        <taxon>Eucestoda</taxon>
        <taxon>Cyclophyllidea</taxon>
        <taxon>Taeniidae</taxon>
        <taxon>Echinococcus</taxon>
    </lineage>
</organism>
<proteinExistence type="predicted"/>
<name>A0A068XVI1_ECHMU</name>
<evidence type="ECO:0000313" key="2">
    <source>
        <dbReference type="EMBL" id="CDS36351.1"/>
    </source>
</evidence>
<dbReference type="Proteomes" id="UP000017246">
    <property type="component" value="Unassembled WGS sequence"/>
</dbReference>
<reference evidence="2" key="2">
    <citation type="submission" date="2015-11" db="EMBL/GenBank/DDBJ databases">
        <authorList>
            <person name="Zhang Y."/>
            <person name="Guo Z."/>
        </authorList>
    </citation>
    <scope>NUCLEOTIDE SEQUENCE</scope>
</reference>
<accession>A0A068XVI1</accession>
<evidence type="ECO:0000313" key="3">
    <source>
        <dbReference type="Proteomes" id="UP000017246"/>
    </source>
</evidence>
<dbReference type="EMBL" id="LN902849">
    <property type="protein sequence ID" value="CDS36351.1"/>
    <property type="molecule type" value="Genomic_DNA"/>
</dbReference>
<keyword evidence="3" id="KW-1185">Reference proteome</keyword>
<evidence type="ECO:0000256" key="1">
    <source>
        <dbReference type="SAM" id="Phobius"/>
    </source>
</evidence>
<protein>
    <submittedName>
        <fullName evidence="2">Expressed protein</fullName>
    </submittedName>
</protein>
<keyword evidence="1" id="KW-0812">Transmembrane</keyword>
<reference evidence="2" key="1">
    <citation type="journal article" date="2013" name="Nature">
        <title>The genomes of four tapeworm species reveal adaptations to parasitism.</title>
        <authorList>
            <person name="Tsai I.J."/>
            <person name="Zarowiecki M."/>
            <person name="Holroyd N."/>
            <person name="Garciarrubio A."/>
            <person name="Sanchez-Flores A."/>
            <person name="Brooks K.L."/>
            <person name="Tracey A."/>
            <person name="Bobes R.J."/>
            <person name="Fragoso G."/>
            <person name="Sciutto E."/>
            <person name="Aslett M."/>
            <person name="Beasley H."/>
            <person name="Bennett H.M."/>
            <person name="Cai J."/>
            <person name="Camicia F."/>
            <person name="Clark R."/>
            <person name="Cucher M."/>
            <person name="De Silva N."/>
            <person name="Day T.A."/>
            <person name="Deplazes P."/>
            <person name="Estrada K."/>
            <person name="Fernandez C."/>
            <person name="Holland P.W."/>
            <person name="Hou J."/>
            <person name="Hu S."/>
            <person name="Huckvale T."/>
            <person name="Hung S.S."/>
            <person name="Kamenetzky L."/>
            <person name="Keane J.A."/>
            <person name="Kiss F."/>
            <person name="Koziol U."/>
            <person name="Lambert O."/>
            <person name="Liu K."/>
            <person name="Luo X."/>
            <person name="Luo Y."/>
            <person name="Macchiaroli N."/>
            <person name="Nichol S."/>
            <person name="Paps J."/>
            <person name="Parkinson J."/>
            <person name="Pouchkina-Stantcheva N."/>
            <person name="Riddiford N."/>
            <person name="Rosenzvit M."/>
            <person name="Salinas G."/>
            <person name="Wasmuth J.D."/>
            <person name="Zamanian M."/>
            <person name="Zheng Y."/>
            <person name="Cai X."/>
            <person name="Soberon X."/>
            <person name="Olson P.D."/>
            <person name="Laclette J.P."/>
            <person name="Brehm K."/>
            <person name="Berriman M."/>
            <person name="Garciarrubio A."/>
            <person name="Bobes R.J."/>
            <person name="Fragoso G."/>
            <person name="Sanchez-Flores A."/>
            <person name="Estrada K."/>
            <person name="Cevallos M.A."/>
            <person name="Morett E."/>
            <person name="Gonzalez V."/>
            <person name="Portillo T."/>
            <person name="Ochoa-Leyva A."/>
            <person name="Jose M.V."/>
            <person name="Sciutto E."/>
            <person name="Landa A."/>
            <person name="Jimenez L."/>
            <person name="Valdes V."/>
            <person name="Carrero J.C."/>
            <person name="Larralde C."/>
            <person name="Morales-Montor J."/>
            <person name="Limon-Lason J."/>
            <person name="Soberon X."/>
            <person name="Laclette J.P."/>
        </authorList>
    </citation>
    <scope>NUCLEOTIDE SEQUENCE [LARGE SCALE GENOMIC DNA]</scope>
</reference>
<feature type="transmembrane region" description="Helical" evidence="1">
    <location>
        <begin position="37"/>
        <end position="55"/>
    </location>
</feature>
<dbReference type="AlphaFoldDB" id="A0A068XVI1"/>
<keyword evidence="1" id="KW-1133">Transmembrane helix</keyword>